<dbReference type="PANTHER" id="PTHR21266:SF57">
    <property type="entry name" value="3-CHLOROBENZOATE-3,4-DIOXYGENASE"/>
    <property type="match status" value="1"/>
</dbReference>
<keyword evidence="1" id="KW-0001">2Fe-2S</keyword>
<evidence type="ECO:0000256" key="3">
    <source>
        <dbReference type="ARBA" id="ARBA00023002"/>
    </source>
</evidence>
<evidence type="ECO:0000259" key="6">
    <source>
        <dbReference type="PROSITE" id="PS51296"/>
    </source>
</evidence>
<dbReference type="SUPFAM" id="SSF50022">
    <property type="entry name" value="ISP domain"/>
    <property type="match status" value="1"/>
</dbReference>
<sequence length="318" mass="36039">MAGTDMEMAQWFAVADMRSLPDNKPIAIQILDQSIFLWKSHHQLYAGYDSCPHRGTPLSLGSIHQDHIVCPYHGWQFDTLGRCTNIPAQHRLPPPRARLTMLQTHISHDLAFVTLSTETLPVPDCSQSPGRTVLCGPYDFAASAPRVVENFLDVAHFSFVHQGLLGSIDHPEIVDYPVKEYAWGIEASEVRVFQPNPDGSGQPAEVSYTYRVVGPYTAQLIKETPSGYFGLDLFATPKDPTHTQAWMVIHLAYHDNALPDDTLRQFQDTLAEQDRRIVESQIPKLLPLDDRELHIRADRLSVFYRKWLKTHQVRFGTC</sequence>
<dbReference type="Gene3D" id="2.102.10.10">
    <property type="entry name" value="Rieske [2Fe-2S] iron-sulphur domain"/>
    <property type="match status" value="1"/>
</dbReference>
<organism evidence="7 8">
    <name type="scientific">Sulfobacillus thermosulfidooxidans (strain DSM 9293 / VKM B-1269 / AT-1)</name>
    <dbReference type="NCBI Taxonomy" id="929705"/>
    <lineage>
        <taxon>Bacteria</taxon>
        <taxon>Bacillati</taxon>
        <taxon>Bacillota</taxon>
        <taxon>Clostridia</taxon>
        <taxon>Eubacteriales</taxon>
        <taxon>Clostridiales Family XVII. Incertae Sedis</taxon>
        <taxon>Sulfobacillus</taxon>
    </lineage>
</organism>
<dbReference type="InterPro" id="IPR050584">
    <property type="entry name" value="Cholesterol_7-desaturase"/>
</dbReference>
<dbReference type="GO" id="GO:0004497">
    <property type="term" value="F:monooxygenase activity"/>
    <property type="evidence" value="ECO:0007669"/>
    <property type="project" value="UniProtKB-ARBA"/>
</dbReference>
<keyword evidence="7" id="KW-0223">Dioxygenase</keyword>
<protein>
    <submittedName>
        <fullName evidence="7">Phenylpropionate dioxygenase, large terminal subunit</fullName>
    </submittedName>
</protein>
<dbReference type="Pfam" id="PF19112">
    <property type="entry name" value="VanA_C"/>
    <property type="match status" value="1"/>
</dbReference>
<evidence type="ECO:0000256" key="4">
    <source>
        <dbReference type="ARBA" id="ARBA00023004"/>
    </source>
</evidence>
<evidence type="ECO:0000313" key="8">
    <source>
        <dbReference type="Proteomes" id="UP000192660"/>
    </source>
</evidence>
<evidence type="ECO:0000256" key="1">
    <source>
        <dbReference type="ARBA" id="ARBA00022714"/>
    </source>
</evidence>
<feature type="domain" description="Rieske" evidence="6">
    <location>
        <begin position="11"/>
        <end position="106"/>
    </location>
</feature>
<name>A0A1W1WKW4_SULTA</name>
<dbReference type="SUPFAM" id="SSF55961">
    <property type="entry name" value="Bet v1-like"/>
    <property type="match status" value="1"/>
</dbReference>
<keyword evidence="5" id="KW-0411">Iron-sulfur</keyword>
<dbReference type="InterPro" id="IPR017941">
    <property type="entry name" value="Rieske_2Fe-2S"/>
</dbReference>
<reference evidence="8" key="1">
    <citation type="submission" date="2017-04" db="EMBL/GenBank/DDBJ databases">
        <authorList>
            <person name="Varghese N."/>
            <person name="Submissions S."/>
        </authorList>
    </citation>
    <scope>NUCLEOTIDE SEQUENCE [LARGE SCALE GENOMIC DNA]</scope>
    <source>
        <strain evidence="8">DSM 9293</strain>
    </source>
</reference>
<dbReference type="PANTHER" id="PTHR21266">
    <property type="entry name" value="IRON-SULFUR DOMAIN CONTAINING PROTEIN"/>
    <property type="match status" value="1"/>
</dbReference>
<keyword evidence="3" id="KW-0560">Oxidoreductase</keyword>
<evidence type="ECO:0000313" key="7">
    <source>
        <dbReference type="EMBL" id="SMC06951.1"/>
    </source>
</evidence>
<dbReference type="InterPro" id="IPR036922">
    <property type="entry name" value="Rieske_2Fe-2S_sf"/>
</dbReference>
<keyword evidence="2" id="KW-0479">Metal-binding</keyword>
<accession>A0A1W1WKW4</accession>
<dbReference type="GO" id="GO:0046872">
    <property type="term" value="F:metal ion binding"/>
    <property type="evidence" value="ECO:0007669"/>
    <property type="project" value="UniProtKB-KW"/>
</dbReference>
<dbReference type="EMBL" id="FWWY01000001">
    <property type="protein sequence ID" value="SMC06951.1"/>
    <property type="molecule type" value="Genomic_DNA"/>
</dbReference>
<dbReference type="GO" id="GO:0051213">
    <property type="term" value="F:dioxygenase activity"/>
    <property type="evidence" value="ECO:0007669"/>
    <property type="project" value="UniProtKB-KW"/>
</dbReference>
<gene>
    <name evidence="7" type="ORF">SAMN00768000_3119</name>
</gene>
<dbReference type="AlphaFoldDB" id="A0A1W1WKW4"/>
<dbReference type="Gene3D" id="3.90.380.10">
    <property type="entry name" value="Naphthalene 1,2-dioxygenase Alpha Subunit, Chain A, domain 1"/>
    <property type="match status" value="1"/>
</dbReference>
<evidence type="ECO:0000256" key="5">
    <source>
        <dbReference type="ARBA" id="ARBA00023014"/>
    </source>
</evidence>
<dbReference type="Pfam" id="PF00355">
    <property type="entry name" value="Rieske"/>
    <property type="match status" value="1"/>
</dbReference>
<dbReference type="STRING" id="28034.BFX07_06000"/>
<dbReference type="RefSeq" id="WP_020374415.1">
    <property type="nucleotide sequence ID" value="NZ_FWWY01000001.1"/>
</dbReference>
<dbReference type="PROSITE" id="PS51296">
    <property type="entry name" value="RIESKE"/>
    <property type="match status" value="1"/>
</dbReference>
<keyword evidence="8" id="KW-1185">Reference proteome</keyword>
<proteinExistence type="predicted"/>
<dbReference type="GO" id="GO:0051537">
    <property type="term" value="F:2 iron, 2 sulfur cluster binding"/>
    <property type="evidence" value="ECO:0007669"/>
    <property type="project" value="UniProtKB-KW"/>
</dbReference>
<dbReference type="Proteomes" id="UP000192660">
    <property type="component" value="Unassembled WGS sequence"/>
</dbReference>
<dbReference type="GO" id="GO:0016705">
    <property type="term" value="F:oxidoreductase activity, acting on paired donors, with incorporation or reduction of molecular oxygen"/>
    <property type="evidence" value="ECO:0007669"/>
    <property type="project" value="UniProtKB-ARBA"/>
</dbReference>
<keyword evidence="4" id="KW-0408">Iron</keyword>
<evidence type="ECO:0000256" key="2">
    <source>
        <dbReference type="ARBA" id="ARBA00022723"/>
    </source>
</evidence>
<dbReference type="OrthoDB" id="9800776at2"/>
<dbReference type="InterPro" id="IPR044043">
    <property type="entry name" value="VanA_C_cat"/>
</dbReference>